<feature type="transmembrane region" description="Helical" evidence="8">
    <location>
        <begin position="341"/>
        <end position="367"/>
    </location>
</feature>
<feature type="transmembrane region" description="Helical" evidence="8">
    <location>
        <begin position="437"/>
        <end position="460"/>
    </location>
</feature>
<gene>
    <name evidence="9" type="ORF">GCM10009688_08590</name>
</gene>
<feature type="transmembrane region" description="Helical" evidence="8">
    <location>
        <begin position="481"/>
        <end position="502"/>
    </location>
</feature>
<evidence type="ECO:0000256" key="5">
    <source>
        <dbReference type="ARBA" id="ARBA00022984"/>
    </source>
</evidence>
<dbReference type="EMBL" id="BAAALV010000002">
    <property type="protein sequence ID" value="GAA1906917.1"/>
    <property type="molecule type" value="Genomic_DNA"/>
</dbReference>
<dbReference type="PRINTS" id="PR01806">
    <property type="entry name" value="VIRFACTRMVIN"/>
</dbReference>
<dbReference type="InterPro" id="IPR051050">
    <property type="entry name" value="Lipid_II_flippase_MurJ/MviN"/>
</dbReference>
<reference evidence="9 10" key="1">
    <citation type="journal article" date="2019" name="Int. J. Syst. Evol. Microbiol.">
        <title>The Global Catalogue of Microorganisms (GCM) 10K type strain sequencing project: providing services to taxonomists for standard genome sequencing and annotation.</title>
        <authorList>
            <consortium name="The Broad Institute Genomics Platform"/>
            <consortium name="The Broad Institute Genome Sequencing Center for Infectious Disease"/>
            <person name="Wu L."/>
            <person name="Ma J."/>
        </authorList>
    </citation>
    <scope>NUCLEOTIDE SEQUENCE [LARGE SCALE GENOMIC DNA]</scope>
    <source>
        <strain evidence="9 10">JCM 13316</strain>
    </source>
</reference>
<feature type="transmembrane region" description="Helical" evidence="8">
    <location>
        <begin position="514"/>
        <end position="535"/>
    </location>
</feature>
<accession>A0ABN2NY37</accession>
<evidence type="ECO:0000256" key="1">
    <source>
        <dbReference type="ARBA" id="ARBA00004651"/>
    </source>
</evidence>
<feature type="transmembrane region" description="Helical" evidence="8">
    <location>
        <begin position="127"/>
        <end position="150"/>
    </location>
</feature>
<dbReference type="InterPro" id="IPR004268">
    <property type="entry name" value="MurJ"/>
</dbReference>
<dbReference type="Pfam" id="PF03023">
    <property type="entry name" value="MurJ"/>
    <property type="match status" value="1"/>
</dbReference>
<evidence type="ECO:0000256" key="8">
    <source>
        <dbReference type="SAM" id="Phobius"/>
    </source>
</evidence>
<feature type="transmembrane region" description="Helical" evidence="8">
    <location>
        <begin position="58"/>
        <end position="77"/>
    </location>
</feature>
<comment type="subcellular location">
    <subcellularLocation>
        <location evidence="1">Cell membrane</location>
        <topology evidence="1">Multi-pass membrane protein</topology>
    </subcellularLocation>
</comment>
<feature type="transmembrane region" description="Helical" evidence="8">
    <location>
        <begin position="162"/>
        <end position="185"/>
    </location>
</feature>
<evidence type="ECO:0000256" key="4">
    <source>
        <dbReference type="ARBA" id="ARBA00022960"/>
    </source>
</evidence>
<dbReference type="PANTHER" id="PTHR47019">
    <property type="entry name" value="LIPID II FLIPPASE MURJ"/>
    <property type="match status" value="1"/>
</dbReference>
<evidence type="ECO:0000256" key="3">
    <source>
        <dbReference type="ARBA" id="ARBA00022692"/>
    </source>
</evidence>
<keyword evidence="2" id="KW-1003">Cell membrane</keyword>
<evidence type="ECO:0000256" key="7">
    <source>
        <dbReference type="ARBA" id="ARBA00023136"/>
    </source>
</evidence>
<dbReference type="RefSeq" id="WP_246167192.1">
    <property type="nucleotide sequence ID" value="NZ_BAAALV010000002.1"/>
</dbReference>
<feature type="transmembrane region" description="Helical" evidence="8">
    <location>
        <begin position="300"/>
        <end position="320"/>
    </location>
</feature>
<keyword evidence="5" id="KW-0573">Peptidoglycan synthesis</keyword>
<evidence type="ECO:0000313" key="10">
    <source>
        <dbReference type="Proteomes" id="UP001500784"/>
    </source>
</evidence>
<feature type="transmembrane region" description="Helical" evidence="8">
    <location>
        <begin position="32"/>
        <end position="52"/>
    </location>
</feature>
<feature type="transmembrane region" description="Helical" evidence="8">
    <location>
        <begin position="410"/>
        <end position="431"/>
    </location>
</feature>
<feature type="transmembrane region" description="Helical" evidence="8">
    <location>
        <begin position="249"/>
        <end position="267"/>
    </location>
</feature>
<evidence type="ECO:0000256" key="6">
    <source>
        <dbReference type="ARBA" id="ARBA00022989"/>
    </source>
</evidence>
<feature type="transmembrane region" description="Helical" evidence="8">
    <location>
        <begin position="89"/>
        <end position="115"/>
    </location>
</feature>
<keyword evidence="10" id="KW-1185">Reference proteome</keyword>
<dbReference type="PANTHER" id="PTHR47019:SF1">
    <property type="entry name" value="LIPID II FLIPPASE MURJ"/>
    <property type="match status" value="1"/>
</dbReference>
<feature type="transmembrane region" description="Helical" evidence="8">
    <location>
        <begin position="379"/>
        <end position="398"/>
    </location>
</feature>
<evidence type="ECO:0000256" key="2">
    <source>
        <dbReference type="ARBA" id="ARBA00022475"/>
    </source>
</evidence>
<name>A0ABN2NY37_9MICC</name>
<proteinExistence type="predicted"/>
<dbReference type="Proteomes" id="UP001500784">
    <property type="component" value="Unassembled WGS sequence"/>
</dbReference>
<organism evidence="9 10">
    <name type="scientific">Arthrobacter gandavensis</name>
    <dbReference type="NCBI Taxonomy" id="169960"/>
    <lineage>
        <taxon>Bacteria</taxon>
        <taxon>Bacillati</taxon>
        <taxon>Actinomycetota</taxon>
        <taxon>Actinomycetes</taxon>
        <taxon>Micrococcales</taxon>
        <taxon>Micrococcaceae</taxon>
        <taxon>Arthrobacter</taxon>
    </lineage>
</organism>
<feature type="transmembrane region" description="Helical" evidence="8">
    <location>
        <begin position="205"/>
        <end position="225"/>
    </location>
</feature>
<protein>
    <submittedName>
        <fullName evidence="9">Murein biosynthesis integral membrane protein MurJ</fullName>
    </submittedName>
</protein>
<keyword evidence="6 8" id="KW-1133">Transmembrane helix</keyword>
<keyword evidence="3 8" id="KW-0812">Transmembrane</keyword>
<keyword evidence="4" id="KW-0133">Cell shape</keyword>
<evidence type="ECO:0000313" key="9">
    <source>
        <dbReference type="EMBL" id="GAA1906917.1"/>
    </source>
</evidence>
<keyword evidence="7 8" id="KW-0472">Membrane</keyword>
<comment type="caution">
    <text evidence="9">The sequence shown here is derived from an EMBL/GenBank/DDBJ whole genome shotgun (WGS) entry which is preliminary data.</text>
</comment>
<sequence length="555" mass="58171">MAVQNPAPSTARSSAVMAAGTMVSRVLGLVRTSLLAVAIGSTAGVTDLFGVANVLPNFIYLLVAGGVFNAVLVPQIIKASKREDRGTDYVSRIMTLSLMFLAAVALVVTVAAPLILPLITRLTGDQLALATTFAYWLMPQIFFYGAYAVIGQVLNANGRFGAYMWAPVVNNLVAIGGLILFISLIGRETTEQFSPDNWTPTATLILAGSTTLGVAMQALVLLFPLKKLGLGLRPSFGLRGVGLGDTARVAKWTIITMLVGNGAYLVYTNVATIATDARPAFLAMDPPQQIAGQVNLETAAMLYIIPHSVIALSLATVLFNRMSHAYVERNLDAVRATISRGLRVIGVATVFCAAVMVVLAGPIGMWFGGGSNASAAIQGQVLVLLAVSSPFLSATFLMNRAFYANEDAKTPMIMQVILAVLGIGLALGAAALPADRIVYGLAIAYSIGNIAAVVLSHVFLTRKLGSYGAGHIFDVHVRLTVAALVSAAAGAAGLALLGGYSADGFAWRSLSTATVVLMICGALMAAVYFAMLRVLKVRELDALLKPLLAKIQRRG</sequence>